<comment type="caution">
    <text evidence="2">The sequence shown here is derived from an EMBL/GenBank/DDBJ whole genome shotgun (WGS) entry which is preliminary data.</text>
</comment>
<proteinExistence type="predicted"/>
<reference evidence="2 3" key="1">
    <citation type="submission" date="2019-01" db="EMBL/GenBank/DDBJ databases">
        <title>Nocardioides guangzhouensis sp. nov., an actinobacterium isolated from soil.</title>
        <authorList>
            <person name="Fu Y."/>
            <person name="Cai Y."/>
            <person name="Lin Z."/>
            <person name="Chen P."/>
        </authorList>
    </citation>
    <scope>NUCLEOTIDE SEQUENCE [LARGE SCALE GENOMIC DNA]</scope>
    <source>
        <strain evidence="2 3">130</strain>
    </source>
</reference>
<keyword evidence="3" id="KW-1185">Reference proteome</keyword>
<evidence type="ECO:0000313" key="3">
    <source>
        <dbReference type="Proteomes" id="UP000295198"/>
    </source>
</evidence>
<feature type="transmembrane region" description="Helical" evidence="1">
    <location>
        <begin position="6"/>
        <end position="27"/>
    </location>
</feature>
<dbReference type="AlphaFoldDB" id="A0A4Q4ZEA0"/>
<organism evidence="2 3">
    <name type="scientific">Nocardioides guangzhouensis</name>
    <dbReference type="NCBI Taxonomy" id="2497878"/>
    <lineage>
        <taxon>Bacteria</taxon>
        <taxon>Bacillati</taxon>
        <taxon>Actinomycetota</taxon>
        <taxon>Actinomycetes</taxon>
        <taxon>Propionibacteriales</taxon>
        <taxon>Nocardioidaceae</taxon>
        <taxon>Nocardioides</taxon>
    </lineage>
</organism>
<evidence type="ECO:0000256" key="1">
    <source>
        <dbReference type="SAM" id="Phobius"/>
    </source>
</evidence>
<keyword evidence="1" id="KW-0812">Transmembrane</keyword>
<sequence>MDGPGFGGGFAALFVLVLLVGIGSAVWRATTARRIARRAGLDERDAATMAVATDDGLEATYLAASLRARPPQPVEPRPTASSADRLRELQRLLDEDLVTQEEYDERRRAIIDGI</sequence>
<keyword evidence="1" id="KW-1133">Transmembrane helix</keyword>
<dbReference type="Proteomes" id="UP000295198">
    <property type="component" value="Unassembled WGS sequence"/>
</dbReference>
<dbReference type="RefSeq" id="WP_134717516.1">
    <property type="nucleotide sequence ID" value="NZ_SDKM01000015.1"/>
</dbReference>
<accession>A0A4Q4ZEA0</accession>
<evidence type="ECO:0000313" key="2">
    <source>
        <dbReference type="EMBL" id="RYP85706.1"/>
    </source>
</evidence>
<dbReference type="OrthoDB" id="3788317at2"/>
<keyword evidence="1" id="KW-0472">Membrane</keyword>
<protein>
    <submittedName>
        <fullName evidence="2">SHOCT domain-containing protein</fullName>
    </submittedName>
</protein>
<dbReference type="EMBL" id="SDKM01000015">
    <property type="protein sequence ID" value="RYP85706.1"/>
    <property type="molecule type" value="Genomic_DNA"/>
</dbReference>
<name>A0A4Q4ZEA0_9ACTN</name>
<gene>
    <name evidence="2" type="ORF">EKO23_11940</name>
</gene>